<dbReference type="Gene3D" id="3.40.50.12500">
    <property type="match status" value="1"/>
</dbReference>
<name>A0A1N6QF88_9RHOB</name>
<sequence length="247" mass="25309">MTILSVPVVLDDRPLPGRVGLVTLATDHTTEVDFAALPAHGVGVYATRIPFANPVTPETLAAMARDVTAAAALILPDEDLDAVVYSCTSASVVIGDQAVRDAIRLGKPAAEPITPISAGFAALRALGADRITLLTPYSPRTTQPMADCFEAGGFALQGLSCLNLTDDREMARISHATIVEAARAALVPGSQALFLACTAVRACAIIDRIEDAVGVPVVSANSATLWAAARACGVTAPVGPGQLMGLA</sequence>
<dbReference type="PANTHER" id="PTHR40267:SF1">
    <property type="entry name" value="BLR3294 PROTEIN"/>
    <property type="match status" value="1"/>
</dbReference>
<reference evidence="1 2" key="1">
    <citation type="submission" date="2017-01" db="EMBL/GenBank/DDBJ databases">
        <authorList>
            <person name="Varghese N."/>
            <person name="Submissions S."/>
        </authorList>
    </citation>
    <scope>NUCLEOTIDE SEQUENCE [LARGE SCALE GENOMIC DNA]</scope>
    <source>
        <strain evidence="1 2">ATCC 700171</strain>
    </source>
</reference>
<dbReference type="InterPro" id="IPR026286">
    <property type="entry name" value="MaiA/AMDase"/>
</dbReference>
<dbReference type="Pfam" id="PF17645">
    <property type="entry name" value="Amdase"/>
    <property type="match status" value="1"/>
</dbReference>
<dbReference type="EMBL" id="FTMK01000004">
    <property type="protein sequence ID" value="SIQ15257.1"/>
    <property type="molecule type" value="Genomic_DNA"/>
</dbReference>
<gene>
    <name evidence="1" type="ORF">SAMN05421641_10475</name>
</gene>
<dbReference type="PANTHER" id="PTHR40267">
    <property type="entry name" value="BLR3294 PROTEIN"/>
    <property type="match status" value="1"/>
</dbReference>
<evidence type="ECO:0000313" key="2">
    <source>
        <dbReference type="Proteomes" id="UP000323956"/>
    </source>
</evidence>
<dbReference type="RefSeq" id="WP_149764767.1">
    <property type="nucleotide sequence ID" value="NZ_FTMK01000004.1"/>
</dbReference>
<dbReference type="PIRSF" id="PIRSF015736">
    <property type="entry name" value="MI"/>
    <property type="match status" value="1"/>
</dbReference>
<dbReference type="AlphaFoldDB" id="A0A1N6QF88"/>
<organism evidence="1 2">
    <name type="scientific">Paracoccus thiocyanatus</name>
    <dbReference type="NCBI Taxonomy" id="34006"/>
    <lineage>
        <taxon>Bacteria</taxon>
        <taxon>Pseudomonadati</taxon>
        <taxon>Pseudomonadota</taxon>
        <taxon>Alphaproteobacteria</taxon>
        <taxon>Rhodobacterales</taxon>
        <taxon>Paracoccaceae</taxon>
        <taxon>Paracoccus</taxon>
    </lineage>
</organism>
<accession>A0A1N6QF88</accession>
<proteinExistence type="predicted"/>
<dbReference type="InterPro" id="IPR053714">
    <property type="entry name" value="Iso_Racemase_Enz_sf"/>
</dbReference>
<dbReference type="GO" id="GO:0016853">
    <property type="term" value="F:isomerase activity"/>
    <property type="evidence" value="ECO:0007669"/>
    <property type="project" value="UniProtKB-KW"/>
</dbReference>
<dbReference type="Proteomes" id="UP000323956">
    <property type="component" value="Unassembled WGS sequence"/>
</dbReference>
<dbReference type="OrthoDB" id="9816064at2"/>
<keyword evidence="1" id="KW-0413">Isomerase</keyword>
<protein>
    <submittedName>
        <fullName evidence="1">Maleate isomerase</fullName>
    </submittedName>
</protein>
<evidence type="ECO:0000313" key="1">
    <source>
        <dbReference type="EMBL" id="SIQ15257.1"/>
    </source>
</evidence>